<organism evidence="3 4">
    <name type="scientific">Phytophthora sojae (strain P6497)</name>
    <name type="common">Soybean stem and root rot agent</name>
    <name type="synonym">Phytophthora megasperma f. sp. glycines</name>
    <dbReference type="NCBI Taxonomy" id="1094619"/>
    <lineage>
        <taxon>Eukaryota</taxon>
        <taxon>Sar</taxon>
        <taxon>Stramenopiles</taxon>
        <taxon>Oomycota</taxon>
        <taxon>Peronosporomycetes</taxon>
        <taxon>Peronosporales</taxon>
        <taxon>Peronosporaceae</taxon>
        <taxon>Phytophthora</taxon>
    </lineage>
</organism>
<evidence type="ECO:0000256" key="2">
    <source>
        <dbReference type="SAM" id="Phobius"/>
    </source>
</evidence>
<dbReference type="OMA" id="HEHNDAL"/>
<dbReference type="GeneID" id="20647586"/>
<evidence type="ECO:0000313" key="4">
    <source>
        <dbReference type="Proteomes" id="UP000002640"/>
    </source>
</evidence>
<proteinExistence type="predicted"/>
<protein>
    <submittedName>
        <fullName evidence="3">Uncharacterized protein</fullName>
    </submittedName>
</protein>
<feature type="transmembrane region" description="Helical" evidence="2">
    <location>
        <begin position="322"/>
        <end position="348"/>
    </location>
</feature>
<feature type="compositionally biased region" description="Basic and acidic residues" evidence="1">
    <location>
        <begin position="496"/>
        <end position="518"/>
    </location>
</feature>
<keyword evidence="4" id="KW-1185">Reference proteome</keyword>
<dbReference type="InParanoid" id="G5A537"/>
<feature type="region of interest" description="Disordered" evidence="1">
    <location>
        <begin position="413"/>
        <end position="475"/>
    </location>
</feature>
<name>G5A537_PHYSP</name>
<feature type="transmembrane region" description="Helical" evidence="2">
    <location>
        <begin position="241"/>
        <end position="260"/>
    </location>
</feature>
<feature type="transmembrane region" description="Helical" evidence="2">
    <location>
        <begin position="281"/>
        <end position="302"/>
    </location>
</feature>
<reference evidence="3 4" key="1">
    <citation type="journal article" date="2006" name="Science">
        <title>Phytophthora genome sequences uncover evolutionary origins and mechanisms of pathogenesis.</title>
        <authorList>
            <person name="Tyler B.M."/>
            <person name="Tripathy S."/>
            <person name="Zhang X."/>
            <person name="Dehal P."/>
            <person name="Jiang R.H."/>
            <person name="Aerts A."/>
            <person name="Arredondo F.D."/>
            <person name="Baxter L."/>
            <person name="Bensasson D."/>
            <person name="Beynon J.L."/>
            <person name="Chapman J."/>
            <person name="Damasceno C.M."/>
            <person name="Dorrance A.E."/>
            <person name="Dou D."/>
            <person name="Dickerman A.W."/>
            <person name="Dubchak I.L."/>
            <person name="Garbelotto M."/>
            <person name="Gijzen M."/>
            <person name="Gordon S.G."/>
            <person name="Govers F."/>
            <person name="Grunwald N.J."/>
            <person name="Huang W."/>
            <person name="Ivors K.L."/>
            <person name="Jones R.W."/>
            <person name="Kamoun S."/>
            <person name="Krampis K."/>
            <person name="Lamour K.H."/>
            <person name="Lee M.K."/>
            <person name="McDonald W.H."/>
            <person name="Medina M."/>
            <person name="Meijer H.J."/>
            <person name="Nordberg E.K."/>
            <person name="Maclean D.J."/>
            <person name="Ospina-Giraldo M.D."/>
            <person name="Morris P.F."/>
            <person name="Phuntumart V."/>
            <person name="Putnam N.H."/>
            <person name="Rash S."/>
            <person name="Rose J.K."/>
            <person name="Sakihama Y."/>
            <person name="Salamov A.A."/>
            <person name="Savidor A."/>
            <person name="Scheuring C.F."/>
            <person name="Smith B.M."/>
            <person name="Sobral B.W."/>
            <person name="Terry A."/>
            <person name="Torto-Alalibo T.A."/>
            <person name="Win J."/>
            <person name="Xu Z."/>
            <person name="Zhang H."/>
            <person name="Grigoriev I.V."/>
            <person name="Rokhsar D.S."/>
            <person name="Boore J.L."/>
        </authorList>
    </citation>
    <scope>NUCLEOTIDE SEQUENCE [LARGE SCALE GENOMIC DNA]</scope>
    <source>
        <strain evidence="3 4">P6497</strain>
    </source>
</reference>
<feature type="region of interest" description="Disordered" evidence="1">
    <location>
        <begin position="494"/>
        <end position="518"/>
    </location>
</feature>
<dbReference type="KEGG" id="psoj:PHYSODRAFT_338519"/>
<keyword evidence="2" id="KW-1133">Transmembrane helix</keyword>
<dbReference type="AlphaFoldDB" id="G5A537"/>
<keyword evidence="2" id="KW-0472">Membrane</keyword>
<sequence length="518" mass="59171">MAPLLLQVRSYLKFMTPHKITYTLIEPPRESETAQLAELCPIKELFIAQVRWNIEAMYYCEIAHGRLCHFIVPQYNIHGNYLLGPVKTQASSVTPSSCDNDSYPLEYYFYHGSLGYYAFYEEAEGTYCALDKTAHVRVRGLGTYDINGSNLVHDSGGDGYRKSYWYSIFCGVWLVYRAIQMRRCYVACKRYGRRPWCTFKKTCRLTAHGATNYHRAAMLYLLIEGLMSDLFMLIAQDGILVKIQYVSLGYNLSGVLLLVYEMIEHMQRLREKWRVFINRLIFCYESSMLGELLSVIGLHHYITTINRSILRETESAAIEVSYYVWSLVGHGTIVLGLVVFIISVRALWAVVYVSWKHRALAIFFAPCCVDTTLASRNKMTLLGGYRWDGGELYYTTEALKAFGLLKMTEDDGSESFPKRSAVKSKHGQRQVEPVEAQVADVREARKWQADDGEEQTRHEHNDALSSDVPGTALFSDTMPKKAVNDAIPATDLIDADGGRMLRRVEKNEDDIDEKRGFS</sequence>
<evidence type="ECO:0000256" key="1">
    <source>
        <dbReference type="SAM" id="MobiDB-lite"/>
    </source>
</evidence>
<gene>
    <name evidence="3" type="ORF">PHYSODRAFT_338519</name>
</gene>
<dbReference type="RefSeq" id="XP_009534647.1">
    <property type="nucleotide sequence ID" value="XM_009536352.1"/>
</dbReference>
<accession>G5A537</accession>
<keyword evidence="2" id="KW-0812">Transmembrane</keyword>
<dbReference type="EMBL" id="JH159159">
    <property type="protein sequence ID" value="EGZ09786.1"/>
    <property type="molecule type" value="Genomic_DNA"/>
</dbReference>
<dbReference type="Proteomes" id="UP000002640">
    <property type="component" value="Unassembled WGS sequence"/>
</dbReference>
<feature type="compositionally biased region" description="Basic and acidic residues" evidence="1">
    <location>
        <begin position="440"/>
        <end position="462"/>
    </location>
</feature>
<evidence type="ECO:0000313" key="3">
    <source>
        <dbReference type="EMBL" id="EGZ09786.1"/>
    </source>
</evidence>